<evidence type="ECO:0000313" key="5">
    <source>
        <dbReference type="EMBL" id="KAK6186761.1"/>
    </source>
</evidence>
<dbReference type="Gene3D" id="3.40.50.300">
    <property type="entry name" value="P-loop containing nucleotide triphosphate hydrolases"/>
    <property type="match status" value="1"/>
</dbReference>
<keyword evidence="3" id="KW-0342">GTP-binding</keyword>
<proteinExistence type="inferred from homology"/>
<name>A0AAN8Q405_PATCE</name>
<dbReference type="AlphaFoldDB" id="A0AAN8Q405"/>
<sequence>MDAINHLKYWFGQHVMKYAIFVFTGKDSLDYASLTINEHVQNSPSEMKTLIAEAGGRVTAINNRGRGPELEVDVNTIITLVKETLQVNNGQHYTQQMYRHAVKARDGQPSLLEDEEFEDIKDLRLRELAKKYKRQGVERGPAFVTWVLKCCGYIYRGVGYVLKTIFSFFIQCCTWLVRYFGA</sequence>
<dbReference type="EMBL" id="JAZGQO010000005">
    <property type="protein sequence ID" value="KAK6186761.1"/>
    <property type="molecule type" value="Genomic_DNA"/>
</dbReference>
<evidence type="ECO:0000313" key="6">
    <source>
        <dbReference type="Proteomes" id="UP001347796"/>
    </source>
</evidence>
<dbReference type="Proteomes" id="UP001347796">
    <property type="component" value="Unassembled WGS sequence"/>
</dbReference>
<evidence type="ECO:0000259" key="4">
    <source>
        <dbReference type="Pfam" id="PF04548"/>
    </source>
</evidence>
<protein>
    <recommendedName>
        <fullName evidence="4">AIG1-type G domain-containing protein</fullName>
    </recommendedName>
</protein>
<accession>A0AAN8Q405</accession>
<comment type="similarity">
    <text evidence="1">Belongs to the TRAFAC class TrmE-Era-EngA-EngB-Septin-like GTPase superfamily. AIG1/Toc34/Toc159-like paraseptin GTPase family. IAN subfamily.</text>
</comment>
<dbReference type="InterPro" id="IPR045058">
    <property type="entry name" value="GIMA/IAN/Toc"/>
</dbReference>
<dbReference type="InterPro" id="IPR027417">
    <property type="entry name" value="P-loop_NTPase"/>
</dbReference>
<gene>
    <name evidence="5" type="ORF">SNE40_006037</name>
</gene>
<keyword evidence="2" id="KW-0547">Nucleotide-binding</keyword>
<evidence type="ECO:0000256" key="1">
    <source>
        <dbReference type="ARBA" id="ARBA00008535"/>
    </source>
</evidence>
<reference evidence="5 6" key="1">
    <citation type="submission" date="2024-01" db="EMBL/GenBank/DDBJ databases">
        <title>The genome of the rayed Mediterranean limpet Patella caerulea (Linnaeus, 1758).</title>
        <authorList>
            <person name="Anh-Thu Weber A."/>
            <person name="Halstead-Nussloch G."/>
        </authorList>
    </citation>
    <scope>NUCLEOTIDE SEQUENCE [LARGE SCALE GENOMIC DNA]</scope>
    <source>
        <strain evidence="5">AATW-2023a</strain>
        <tissue evidence="5">Whole specimen</tissue>
    </source>
</reference>
<keyword evidence="6" id="KW-1185">Reference proteome</keyword>
<dbReference type="PANTHER" id="PTHR10903:SF184">
    <property type="entry name" value="GTP-BINDING PROTEIN A"/>
    <property type="match status" value="1"/>
</dbReference>
<dbReference type="GO" id="GO:0005525">
    <property type="term" value="F:GTP binding"/>
    <property type="evidence" value="ECO:0007669"/>
    <property type="project" value="UniProtKB-KW"/>
</dbReference>
<feature type="domain" description="AIG1-type G" evidence="4">
    <location>
        <begin position="3"/>
        <end position="103"/>
    </location>
</feature>
<dbReference type="PANTHER" id="PTHR10903">
    <property type="entry name" value="GTPASE, IMAP FAMILY MEMBER-RELATED"/>
    <property type="match status" value="1"/>
</dbReference>
<dbReference type="InterPro" id="IPR006703">
    <property type="entry name" value="G_AIG1"/>
</dbReference>
<dbReference type="Pfam" id="PF04548">
    <property type="entry name" value="AIG1"/>
    <property type="match status" value="1"/>
</dbReference>
<comment type="caution">
    <text evidence="5">The sequence shown here is derived from an EMBL/GenBank/DDBJ whole genome shotgun (WGS) entry which is preliminary data.</text>
</comment>
<evidence type="ECO:0000256" key="3">
    <source>
        <dbReference type="ARBA" id="ARBA00023134"/>
    </source>
</evidence>
<organism evidence="5 6">
    <name type="scientific">Patella caerulea</name>
    <name type="common">Rayed Mediterranean limpet</name>
    <dbReference type="NCBI Taxonomy" id="87958"/>
    <lineage>
        <taxon>Eukaryota</taxon>
        <taxon>Metazoa</taxon>
        <taxon>Spiralia</taxon>
        <taxon>Lophotrochozoa</taxon>
        <taxon>Mollusca</taxon>
        <taxon>Gastropoda</taxon>
        <taxon>Patellogastropoda</taxon>
        <taxon>Patelloidea</taxon>
        <taxon>Patellidae</taxon>
        <taxon>Patella</taxon>
    </lineage>
</organism>
<evidence type="ECO:0000256" key="2">
    <source>
        <dbReference type="ARBA" id="ARBA00022741"/>
    </source>
</evidence>